<dbReference type="GO" id="GO:0012505">
    <property type="term" value="C:endomembrane system"/>
    <property type="evidence" value="ECO:0007669"/>
    <property type="project" value="UniProtKB-SubCell"/>
</dbReference>
<dbReference type="UniPathway" id="UPA00143"/>
<keyword evidence="8 17" id="KW-0732">Signal</keyword>
<evidence type="ECO:0000256" key="12">
    <source>
        <dbReference type="ARBA" id="ARBA00022989"/>
    </source>
</evidence>
<evidence type="ECO:0000256" key="7">
    <source>
        <dbReference type="ARBA" id="ARBA00022723"/>
    </source>
</evidence>
<keyword evidence="10" id="KW-0833">Ubl conjugation pathway</keyword>
<dbReference type="GO" id="GO:0043161">
    <property type="term" value="P:proteasome-mediated ubiquitin-dependent protein catabolic process"/>
    <property type="evidence" value="ECO:0007669"/>
    <property type="project" value="TreeGrafter"/>
</dbReference>
<evidence type="ECO:0000256" key="10">
    <source>
        <dbReference type="ARBA" id="ARBA00022786"/>
    </source>
</evidence>
<keyword evidence="12 16" id="KW-1133">Transmembrane helix</keyword>
<keyword evidence="5" id="KW-0808">Transferase</keyword>
<evidence type="ECO:0000256" key="15">
    <source>
        <dbReference type="SAM" id="MobiDB-lite"/>
    </source>
</evidence>
<keyword evidence="6 16" id="KW-0812">Transmembrane</keyword>
<evidence type="ECO:0000256" key="9">
    <source>
        <dbReference type="ARBA" id="ARBA00022771"/>
    </source>
</evidence>
<dbReference type="GO" id="GO:0016874">
    <property type="term" value="F:ligase activity"/>
    <property type="evidence" value="ECO:0007669"/>
    <property type="project" value="UniProtKB-KW"/>
</dbReference>
<dbReference type="Pfam" id="PF13639">
    <property type="entry name" value="zf-RING_2"/>
    <property type="match status" value="1"/>
</dbReference>
<feature type="compositionally biased region" description="Polar residues" evidence="15">
    <location>
        <begin position="494"/>
        <end position="512"/>
    </location>
</feature>
<dbReference type="Proteomes" id="UP000324022">
    <property type="component" value="Unassembled WGS sequence"/>
</dbReference>
<dbReference type="SUPFAM" id="SSF57850">
    <property type="entry name" value="RING/U-box"/>
    <property type="match status" value="1"/>
</dbReference>
<feature type="domain" description="RING-type" evidence="18">
    <location>
        <begin position="831"/>
        <end position="855"/>
    </location>
</feature>
<evidence type="ECO:0000256" key="17">
    <source>
        <dbReference type="SAM" id="SignalP"/>
    </source>
</evidence>
<reference evidence="19 20" key="1">
    <citation type="submission" date="2018-03" db="EMBL/GenBank/DDBJ databases">
        <authorList>
            <person name="Guldener U."/>
        </authorList>
    </citation>
    <scope>NUCLEOTIDE SEQUENCE [LARGE SCALE GENOMIC DNA]</scope>
    <source>
        <strain evidence="19 20">NBRC100155</strain>
    </source>
</reference>
<organism evidence="19 20">
    <name type="scientific">Ustilago trichophora</name>
    <dbReference type="NCBI Taxonomy" id="86804"/>
    <lineage>
        <taxon>Eukaryota</taxon>
        <taxon>Fungi</taxon>
        <taxon>Dikarya</taxon>
        <taxon>Basidiomycota</taxon>
        <taxon>Ustilaginomycotina</taxon>
        <taxon>Ustilaginomycetes</taxon>
        <taxon>Ustilaginales</taxon>
        <taxon>Ustilaginaceae</taxon>
        <taxon>Ustilago</taxon>
    </lineage>
</organism>
<evidence type="ECO:0000256" key="3">
    <source>
        <dbReference type="ARBA" id="ARBA00004906"/>
    </source>
</evidence>
<feature type="signal peptide" evidence="17">
    <location>
        <begin position="1"/>
        <end position="25"/>
    </location>
</feature>
<evidence type="ECO:0000256" key="1">
    <source>
        <dbReference type="ARBA" id="ARBA00000900"/>
    </source>
</evidence>
<dbReference type="GO" id="GO:0016567">
    <property type="term" value="P:protein ubiquitination"/>
    <property type="evidence" value="ECO:0007669"/>
    <property type="project" value="UniProtKB-UniPathway"/>
</dbReference>
<evidence type="ECO:0000256" key="14">
    <source>
        <dbReference type="PROSITE-ProRule" id="PRU00175"/>
    </source>
</evidence>
<protein>
    <recommendedName>
        <fullName evidence="4">RING-type E3 ubiquitin transferase</fullName>
        <ecNumber evidence="4">2.3.2.27</ecNumber>
    </recommendedName>
</protein>
<dbReference type="InterPro" id="IPR013083">
    <property type="entry name" value="Znf_RING/FYVE/PHD"/>
</dbReference>
<dbReference type="EC" id="2.3.2.27" evidence="4"/>
<keyword evidence="13 16" id="KW-0472">Membrane</keyword>
<dbReference type="OrthoDB" id="9984778at2759"/>
<evidence type="ECO:0000256" key="2">
    <source>
        <dbReference type="ARBA" id="ARBA00004127"/>
    </source>
</evidence>
<keyword evidence="7" id="KW-0479">Metal-binding</keyword>
<feature type="transmembrane region" description="Helical" evidence="16">
    <location>
        <begin position="546"/>
        <end position="572"/>
    </location>
</feature>
<feature type="region of interest" description="Disordered" evidence="15">
    <location>
        <begin position="475"/>
        <end position="512"/>
    </location>
</feature>
<keyword evidence="20" id="KW-1185">Reference proteome</keyword>
<proteinExistence type="predicted"/>
<dbReference type="PANTHER" id="PTHR22763">
    <property type="entry name" value="RING ZINC FINGER PROTEIN"/>
    <property type="match status" value="1"/>
</dbReference>
<dbReference type="PANTHER" id="PTHR22763:SF162">
    <property type="entry name" value="TRANSMEMBRANE E3 UBIQUITIN-PROTEIN LIGASE 1"/>
    <property type="match status" value="1"/>
</dbReference>
<evidence type="ECO:0000313" key="20">
    <source>
        <dbReference type="Proteomes" id="UP000324022"/>
    </source>
</evidence>
<evidence type="ECO:0000256" key="5">
    <source>
        <dbReference type="ARBA" id="ARBA00022679"/>
    </source>
</evidence>
<dbReference type="Pfam" id="PF11145">
    <property type="entry name" value="DUF2921"/>
    <property type="match status" value="2"/>
</dbReference>
<gene>
    <name evidence="19" type="ORF">UTRI_04136_B</name>
</gene>
<evidence type="ECO:0000256" key="11">
    <source>
        <dbReference type="ARBA" id="ARBA00022833"/>
    </source>
</evidence>
<keyword evidence="9 14" id="KW-0863">Zinc-finger</keyword>
<feature type="region of interest" description="Disordered" evidence="15">
    <location>
        <begin position="760"/>
        <end position="785"/>
    </location>
</feature>
<dbReference type="GO" id="GO:0061630">
    <property type="term" value="F:ubiquitin protein ligase activity"/>
    <property type="evidence" value="ECO:0007669"/>
    <property type="project" value="UniProtKB-EC"/>
</dbReference>
<evidence type="ECO:0000256" key="4">
    <source>
        <dbReference type="ARBA" id="ARBA00012483"/>
    </source>
</evidence>
<dbReference type="PROSITE" id="PS50089">
    <property type="entry name" value="ZF_RING_2"/>
    <property type="match status" value="1"/>
</dbReference>
<dbReference type="InterPro" id="IPR050731">
    <property type="entry name" value="HRD1_E3_ubiq-ligases"/>
</dbReference>
<keyword evidence="19" id="KW-0436">Ligase</keyword>
<feature type="transmembrane region" description="Helical" evidence="16">
    <location>
        <begin position="624"/>
        <end position="646"/>
    </location>
</feature>
<dbReference type="AlphaFoldDB" id="A0A5C3E9U9"/>
<dbReference type="GO" id="GO:0008270">
    <property type="term" value="F:zinc ion binding"/>
    <property type="evidence" value="ECO:0007669"/>
    <property type="project" value="UniProtKB-KW"/>
</dbReference>
<comment type="subcellular location">
    <subcellularLocation>
        <location evidence="2">Endomembrane system</location>
        <topology evidence="2">Multi-pass membrane protein</topology>
    </subcellularLocation>
</comment>
<evidence type="ECO:0000259" key="18">
    <source>
        <dbReference type="PROSITE" id="PS50089"/>
    </source>
</evidence>
<comment type="catalytic activity">
    <reaction evidence="1">
        <text>S-ubiquitinyl-[E2 ubiquitin-conjugating enzyme]-L-cysteine + [acceptor protein]-L-lysine = [E2 ubiquitin-conjugating enzyme]-L-cysteine + N(6)-ubiquitinyl-[acceptor protein]-L-lysine.</text>
        <dbReference type="EC" id="2.3.2.27"/>
    </reaction>
</comment>
<evidence type="ECO:0000313" key="19">
    <source>
        <dbReference type="EMBL" id="SPO26825.1"/>
    </source>
</evidence>
<feature type="chain" id="PRO_5022964658" description="RING-type E3 ubiquitin transferase" evidence="17">
    <location>
        <begin position="26"/>
        <end position="861"/>
    </location>
</feature>
<sequence>MHGRRSTTFCVATLLLLLLPASIHASFLGTLLFGKDTLEPVRAAIKQTEQLRDEVYGWYKHNATQQANFTVTPDPADLYTLLPATYSGRSLIDPDGSYYSDVEGYYKGEWSGWDFSTKANRSLAIDSRLNHTAAKKLSAGWLNQSPDYVEGVKQDELVLDRGAFDWLTTKLGHVDVHLREEHLLPGNVSLITGSMSLAAPADTKSSGDSVDFSLEGLHFIPTGSIFLHAVADEASDGTDVRTSLDLIPQGNNDTTNATISAIDKAFQLRIDMLQRIIASESYDAGDSGSDSLPAVKHNCSLHIYGQFHSAGPYTEVQPQIDALEHEVKLSTGISTISPPPLKLALTAYSPECQLVLTSQHEHELTGLLQSKLWKKAVTYAVIYFVILFAQTYLLVQQMEATTTPSGLAKMSDKTWLAQSVLDAYGCLIHLSVAVAVENETTLPLIACAFMSGICFLAFGYRYTITIYRSQMDAAPSPTPAPAPASTQQAATGLSGDQPQQAPAPNTTESQAPSANPIISAITAVMNADAASATPEEMAARRRGATILFVGVFLLMVGFFPIFTVTLMLPFLYSFWIPQIYRNVTRGTRKAILKRVVIGTTATRLYIPLYLLVCPANVLFSEPSVWGWVLAGYLVVQAVVLVGQDLMGPHWFLPKKWVPEGAVKGWDYHPPLESGNVDEEEGGEREYGDCAICLTAIENKLKARRRIAKTPSKRSSGQGWFSNLGSISSSHHYSRIADENPHAEDFELEDETMHQAYPPEKVASGTNLSHSHPHRHTKMDSTRISSSLARKLRSNLAKLIRTTLRWKHDLGTASSIVAGGGTRRRMDVMQAPCQHAFHTECLERWLEIKNECPSCRSVLPPI</sequence>
<comment type="pathway">
    <text evidence="3">Protein modification; protein ubiquitination.</text>
</comment>
<dbReference type="InterPro" id="IPR021319">
    <property type="entry name" value="DUF2921"/>
</dbReference>
<dbReference type="EMBL" id="OOIN01000015">
    <property type="protein sequence ID" value="SPO26825.1"/>
    <property type="molecule type" value="Genomic_DNA"/>
</dbReference>
<feature type="transmembrane region" description="Helical" evidence="16">
    <location>
        <begin position="376"/>
        <end position="395"/>
    </location>
</feature>
<name>A0A5C3E9U9_9BASI</name>
<evidence type="ECO:0000256" key="16">
    <source>
        <dbReference type="SAM" id="Phobius"/>
    </source>
</evidence>
<dbReference type="InterPro" id="IPR001841">
    <property type="entry name" value="Znf_RING"/>
</dbReference>
<accession>A0A5C3E9U9</accession>
<evidence type="ECO:0000256" key="13">
    <source>
        <dbReference type="ARBA" id="ARBA00023136"/>
    </source>
</evidence>
<feature type="transmembrane region" description="Helical" evidence="16">
    <location>
        <begin position="415"/>
        <end position="436"/>
    </location>
</feature>
<feature type="transmembrane region" description="Helical" evidence="16">
    <location>
        <begin position="442"/>
        <end position="462"/>
    </location>
</feature>
<dbReference type="Gene3D" id="3.30.40.10">
    <property type="entry name" value="Zinc/RING finger domain, C3HC4 (zinc finger)"/>
    <property type="match status" value="1"/>
</dbReference>
<evidence type="ECO:0000256" key="6">
    <source>
        <dbReference type="ARBA" id="ARBA00022692"/>
    </source>
</evidence>
<evidence type="ECO:0000256" key="8">
    <source>
        <dbReference type="ARBA" id="ARBA00022729"/>
    </source>
</evidence>
<keyword evidence="11" id="KW-0862">Zinc</keyword>